<dbReference type="EMBL" id="CYUE01000012">
    <property type="protein sequence ID" value="CUK25426.1"/>
    <property type="molecule type" value="Genomic_DNA"/>
</dbReference>
<dbReference type="InterPro" id="IPR014825">
    <property type="entry name" value="DNA_alkylation"/>
</dbReference>
<dbReference type="InterPro" id="IPR016024">
    <property type="entry name" value="ARM-type_fold"/>
</dbReference>
<gene>
    <name evidence="1" type="ORF">TA5114_01225</name>
</gene>
<evidence type="ECO:0000313" key="1">
    <source>
        <dbReference type="EMBL" id="CUK25426.1"/>
    </source>
</evidence>
<accession>A0A0P1IPE2</accession>
<dbReference type="STRING" id="1715691.TA5113_02707"/>
<keyword evidence="2" id="KW-1185">Reference proteome</keyword>
<dbReference type="Gene3D" id="1.25.40.290">
    <property type="entry name" value="ARM repeat domains"/>
    <property type="match status" value="1"/>
</dbReference>
<proteinExistence type="predicted"/>
<sequence length="380" mass="42724">MARGTGVAQGFSLADQLFNEETVSQIANEHAAAIPGFDAEEFTKEVIAKFPDLSLTERMEWIADCLEKRLSDDFPTMAGQLEAAMPRELDPSKTDDDFGQFTHAPPGYLAVRHGLENHRERALDLIYENTKRFSMEWPIRPFLNRWPDETLARLKLWASDENYHVRRLVSEGTRPKLPWAKKLDMEVTTPLPYLDILHADSTRYVTRSVSNHLNDIAKTHPDLVVETLMKWRDLGAQDKKELDWMTRHALRSLVKQGHVGAMELLGFKADAPVSLKRLDLAKDQVVGGEALEFEMELEASSESPVIVDYVIHFQKAGGKVAPKVFKLKQAVLKAGKAQVFAKKHVLKANATTFKLYPGAHKVVVQVNGKSLGEAVFDLSL</sequence>
<evidence type="ECO:0000313" key="2">
    <source>
        <dbReference type="Proteomes" id="UP000051184"/>
    </source>
</evidence>
<name>A0A0P1IPE2_9RHOB</name>
<dbReference type="Proteomes" id="UP000051184">
    <property type="component" value="Unassembled WGS sequence"/>
</dbReference>
<dbReference type="AlphaFoldDB" id="A0A0P1IPE2"/>
<dbReference type="SUPFAM" id="SSF48371">
    <property type="entry name" value="ARM repeat"/>
    <property type="match status" value="1"/>
</dbReference>
<protein>
    <submittedName>
        <fullName evidence="1">DNA alkylation repair enzyme</fullName>
    </submittedName>
</protein>
<dbReference type="Pfam" id="PF08713">
    <property type="entry name" value="DNA_alkylation"/>
    <property type="match status" value="1"/>
</dbReference>
<organism evidence="1 2">
    <name type="scientific">Cognatishimia activa</name>
    <dbReference type="NCBI Taxonomy" id="1715691"/>
    <lineage>
        <taxon>Bacteria</taxon>
        <taxon>Pseudomonadati</taxon>
        <taxon>Pseudomonadota</taxon>
        <taxon>Alphaproteobacteria</taxon>
        <taxon>Rhodobacterales</taxon>
        <taxon>Paracoccaceae</taxon>
        <taxon>Cognatishimia</taxon>
    </lineage>
</organism>
<reference evidence="2" key="1">
    <citation type="submission" date="2015-09" db="EMBL/GenBank/DDBJ databases">
        <authorList>
            <person name="Rodrigo-Torres Lidia"/>
            <person name="Arahal R.David."/>
        </authorList>
    </citation>
    <scope>NUCLEOTIDE SEQUENCE [LARGE SCALE GENOMIC DNA]</scope>
    <source>
        <strain evidence="2">CECT 5114</strain>
    </source>
</reference>